<protein>
    <submittedName>
        <fullName evidence="1">Uncharacterized protein</fullName>
    </submittedName>
</protein>
<gene>
    <name evidence="1" type="ORF">GDO86_014449</name>
</gene>
<evidence type="ECO:0000313" key="2">
    <source>
        <dbReference type="Proteomes" id="UP000812440"/>
    </source>
</evidence>
<accession>A0A8T2JXC0</accession>
<dbReference type="Proteomes" id="UP000812440">
    <property type="component" value="Chromosome 8_10"/>
</dbReference>
<organism evidence="1 2">
    <name type="scientific">Hymenochirus boettgeri</name>
    <name type="common">Congo dwarf clawed frog</name>
    <dbReference type="NCBI Taxonomy" id="247094"/>
    <lineage>
        <taxon>Eukaryota</taxon>
        <taxon>Metazoa</taxon>
        <taxon>Chordata</taxon>
        <taxon>Craniata</taxon>
        <taxon>Vertebrata</taxon>
        <taxon>Euteleostomi</taxon>
        <taxon>Amphibia</taxon>
        <taxon>Batrachia</taxon>
        <taxon>Anura</taxon>
        <taxon>Pipoidea</taxon>
        <taxon>Pipidae</taxon>
        <taxon>Pipinae</taxon>
        <taxon>Hymenochirus</taxon>
    </lineage>
</organism>
<dbReference type="AlphaFoldDB" id="A0A8T2JXC0"/>
<sequence>MRTTVFAVCTTLSSGQRPITMFRSRGQDATGPVQVINWQRR</sequence>
<comment type="caution">
    <text evidence="1">The sequence shown here is derived from an EMBL/GenBank/DDBJ whole genome shotgun (WGS) entry which is preliminary data.</text>
</comment>
<keyword evidence="2" id="KW-1185">Reference proteome</keyword>
<reference evidence="1" key="1">
    <citation type="thesis" date="2020" institute="ProQuest LLC" country="789 East Eisenhower Parkway, Ann Arbor, MI, USA">
        <title>Comparative Genomics and Chromosome Evolution.</title>
        <authorList>
            <person name="Mudd A.B."/>
        </authorList>
    </citation>
    <scope>NUCLEOTIDE SEQUENCE</scope>
    <source>
        <strain evidence="1">Female2</strain>
        <tissue evidence="1">Blood</tissue>
    </source>
</reference>
<evidence type="ECO:0000313" key="1">
    <source>
        <dbReference type="EMBL" id="KAG8447006.1"/>
    </source>
</evidence>
<dbReference type="EMBL" id="JAACNH010000003">
    <property type="protein sequence ID" value="KAG8447006.1"/>
    <property type="molecule type" value="Genomic_DNA"/>
</dbReference>
<name>A0A8T2JXC0_9PIPI</name>
<proteinExistence type="predicted"/>